<name>A0A1T5EXI4_9BACT</name>
<dbReference type="Gene3D" id="3.90.230.10">
    <property type="entry name" value="Creatinase/methionine aminopeptidase superfamily"/>
    <property type="match status" value="1"/>
</dbReference>
<evidence type="ECO:0000313" key="4">
    <source>
        <dbReference type="Proteomes" id="UP000190852"/>
    </source>
</evidence>
<dbReference type="InterPro" id="IPR000994">
    <property type="entry name" value="Pept_M24"/>
</dbReference>
<sequence>MVSKELRADLQLKWQRIQQAMQMVNADGCLLSVDVNLFYTTGQIFSGYFYLPSQGEPCFFVKRPNGITGSNVEYIRKPEQIPALLAEKGINQPNKLLLEADELSYNDYIRLQQLFNPKETGNATTLMRNVRMVKTPWEISQFRISAKGHAATYAEIPSCYRPGITDLEFQYEIENKMRRQGSIGIFRAFGANMDIHMGSILAGDNAEAPSPFDFALGGQGMDPSCPLGANGTILKEGTSVMVDMAGNYSAYLTDMTRVYAIGKLPELAYKAHQVSLTIQHEIENMARPGTPCADLYNLAFQMAEREGLADYFMGTKQQAKFVGHGIGLQINELPVLTPRSKELLEENMTFALEPKFVIPGTGAVGVENSYLVTNNAVEKLTLFEENIIQL</sequence>
<dbReference type="SUPFAM" id="SSF53092">
    <property type="entry name" value="Creatinase/prolidase N-terminal domain"/>
    <property type="match status" value="1"/>
</dbReference>
<dbReference type="InterPro" id="IPR036005">
    <property type="entry name" value="Creatinase/aminopeptidase-like"/>
</dbReference>
<dbReference type="Pfam" id="PF01321">
    <property type="entry name" value="Creatinase_N"/>
    <property type="match status" value="1"/>
</dbReference>
<evidence type="ECO:0000259" key="1">
    <source>
        <dbReference type="Pfam" id="PF00557"/>
    </source>
</evidence>
<gene>
    <name evidence="3" type="ORF">SAMN05660349_03199</name>
</gene>
<dbReference type="GO" id="GO:0004177">
    <property type="term" value="F:aminopeptidase activity"/>
    <property type="evidence" value="ECO:0007669"/>
    <property type="project" value="UniProtKB-KW"/>
</dbReference>
<dbReference type="PANTHER" id="PTHR46112:SF2">
    <property type="entry name" value="XAA-PRO AMINOPEPTIDASE P-RELATED"/>
    <property type="match status" value="1"/>
</dbReference>
<dbReference type="Gene3D" id="3.40.350.10">
    <property type="entry name" value="Creatinase/prolidase N-terminal domain"/>
    <property type="match status" value="1"/>
</dbReference>
<keyword evidence="4" id="KW-1185">Reference proteome</keyword>
<dbReference type="Proteomes" id="UP000190852">
    <property type="component" value="Unassembled WGS sequence"/>
</dbReference>
<dbReference type="AlphaFoldDB" id="A0A1T5EXI4"/>
<organism evidence="3 4">
    <name type="scientific">Parabacteroides chartae</name>
    <dbReference type="NCBI Taxonomy" id="1037355"/>
    <lineage>
        <taxon>Bacteria</taxon>
        <taxon>Pseudomonadati</taxon>
        <taxon>Bacteroidota</taxon>
        <taxon>Bacteroidia</taxon>
        <taxon>Bacteroidales</taxon>
        <taxon>Tannerellaceae</taxon>
        <taxon>Parabacteroides</taxon>
    </lineage>
</organism>
<dbReference type="PANTHER" id="PTHR46112">
    <property type="entry name" value="AMINOPEPTIDASE"/>
    <property type="match status" value="1"/>
</dbReference>
<accession>A0A1T5EXI4</accession>
<dbReference type="CDD" id="cd01066">
    <property type="entry name" value="APP_MetAP"/>
    <property type="match status" value="1"/>
</dbReference>
<dbReference type="InterPro" id="IPR000587">
    <property type="entry name" value="Creatinase_N"/>
</dbReference>
<dbReference type="Pfam" id="PF00557">
    <property type="entry name" value="Peptidase_M24"/>
    <property type="match status" value="1"/>
</dbReference>
<dbReference type="SUPFAM" id="SSF55920">
    <property type="entry name" value="Creatinase/aminopeptidase"/>
    <property type="match status" value="1"/>
</dbReference>
<keyword evidence="3" id="KW-0031">Aminopeptidase</keyword>
<evidence type="ECO:0000313" key="3">
    <source>
        <dbReference type="EMBL" id="SKB88558.1"/>
    </source>
</evidence>
<keyword evidence="3" id="KW-0378">Hydrolase</keyword>
<dbReference type="InterPro" id="IPR029149">
    <property type="entry name" value="Creatin/AminoP/Spt16_N"/>
</dbReference>
<feature type="domain" description="Creatinase N-terminal" evidence="2">
    <location>
        <begin position="14"/>
        <end position="133"/>
    </location>
</feature>
<reference evidence="4" key="1">
    <citation type="submission" date="2017-02" db="EMBL/GenBank/DDBJ databases">
        <authorList>
            <person name="Varghese N."/>
            <person name="Submissions S."/>
        </authorList>
    </citation>
    <scope>NUCLEOTIDE SEQUENCE [LARGE SCALE GENOMIC DNA]</scope>
    <source>
        <strain evidence="4">DSM 24967</strain>
    </source>
</reference>
<evidence type="ECO:0000259" key="2">
    <source>
        <dbReference type="Pfam" id="PF01321"/>
    </source>
</evidence>
<feature type="domain" description="Peptidase M24" evidence="1">
    <location>
        <begin position="142"/>
        <end position="374"/>
    </location>
</feature>
<protein>
    <submittedName>
        <fullName evidence="3">Xaa-Pro aminopeptidase</fullName>
    </submittedName>
</protein>
<proteinExistence type="predicted"/>
<dbReference type="RefSeq" id="WP_079684563.1">
    <property type="nucleotide sequence ID" value="NZ_FUYQ01000033.1"/>
</dbReference>
<dbReference type="EMBL" id="FUYQ01000033">
    <property type="protein sequence ID" value="SKB88558.1"/>
    <property type="molecule type" value="Genomic_DNA"/>
</dbReference>
<dbReference type="InterPro" id="IPR050659">
    <property type="entry name" value="Peptidase_M24B"/>
</dbReference>
<keyword evidence="3" id="KW-0645">Protease</keyword>